<keyword evidence="2" id="KW-0808">Transferase</keyword>
<accession>A0ABS6WP63</accession>
<gene>
    <name evidence="2" type="ORF">KY465_06300</name>
</gene>
<dbReference type="RefSeq" id="WP_219200853.1">
    <property type="nucleotide sequence ID" value="NZ_JAHWQX010000002.1"/>
</dbReference>
<sequence length="263" mass="30329">MKRIFGLLRRREIEQLDVDSDRRFYIHKKILASKPMLQGVFADFHRLFHALDRQYFTGEGSRIELGAGVAPMRERYADVIASDIVPSPGIDQVIDAQSTCLPDKSVRVFFGQNCFHHFPNPDRFFAEVLRVVSPGGGVVLLEPYYGPFASFLYPRLFPTEGFDKHFPSWETPVVGPMNGANQALSYIVFERDREEFERKYPELEIVHRQVCGNYIKYLLSGGLNFRTLWPKFGIPLLTGVEYVLRPFGKYLSIHHIIVIKVKE</sequence>
<dbReference type="GO" id="GO:0032259">
    <property type="term" value="P:methylation"/>
    <property type="evidence" value="ECO:0007669"/>
    <property type="project" value="UniProtKB-KW"/>
</dbReference>
<comment type="caution">
    <text evidence="2">The sequence shown here is derived from an EMBL/GenBank/DDBJ whole genome shotgun (WGS) entry which is preliminary data.</text>
</comment>
<dbReference type="InterPro" id="IPR013216">
    <property type="entry name" value="Methyltransf_11"/>
</dbReference>
<evidence type="ECO:0000313" key="3">
    <source>
        <dbReference type="Proteomes" id="UP001430804"/>
    </source>
</evidence>
<dbReference type="GO" id="GO:0008168">
    <property type="term" value="F:methyltransferase activity"/>
    <property type="evidence" value="ECO:0007669"/>
    <property type="project" value="UniProtKB-KW"/>
</dbReference>
<feature type="domain" description="Methyltransferase type 11" evidence="1">
    <location>
        <begin position="92"/>
        <end position="139"/>
    </location>
</feature>
<evidence type="ECO:0000313" key="2">
    <source>
        <dbReference type="EMBL" id="MBW3096885.1"/>
    </source>
</evidence>
<organism evidence="2 3">
    <name type="scientific">Pseudohoeflea coraliihabitans</name>
    <dbReference type="NCBI Taxonomy" id="2860393"/>
    <lineage>
        <taxon>Bacteria</taxon>
        <taxon>Pseudomonadati</taxon>
        <taxon>Pseudomonadota</taxon>
        <taxon>Alphaproteobacteria</taxon>
        <taxon>Hyphomicrobiales</taxon>
        <taxon>Rhizobiaceae</taxon>
        <taxon>Pseudohoeflea</taxon>
    </lineage>
</organism>
<dbReference type="Proteomes" id="UP001430804">
    <property type="component" value="Unassembled WGS sequence"/>
</dbReference>
<protein>
    <submittedName>
        <fullName evidence="2">Class I SAM-dependent methyltransferase</fullName>
    </submittedName>
</protein>
<keyword evidence="3" id="KW-1185">Reference proteome</keyword>
<dbReference type="EMBL" id="JAHWQX010000002">
    <property type="protein sequence ID" value="MBW3096885.1"/>
    <property type="molecule type" value="Genomic_DNA"/>
</dbReference>
<dbReference type="Pfam" id="PF08241">
    <property type="entry name" value="Methyltransf_11"/>
    <property type="match status" value="1"/>
</dbReference>
<reference evidence="2" key="1">
    <citation type="submission" date="2021-07" db="EMBL/GenBank/DDBJ databases">
        <title>Pseudohoeflea marina sp. nov. a polyhydroxyalcanoate-producing bacterium.</title>
        <authorList>
            <person name="Zheng W."/>
            <person name="Yu S."/>
            <person name="Huang Y."/>
        </authorList>
    </citation>
    <scope>NUCLEOTIDE SEQUENCE</scope>
    <source>
        <strain evidence="2">DP4N28-3</strain>
    </source>
</reference>
<evidence type="ECO:0000259" key="1">
    <source>
        <dbReference type="Pfam" id="PF08241"/>
    </source>
</evidence>
<keyword evidence="2" id="KW-0489">Methyltransferase</keyword>
<name>A0ABS6WP63_9HYPH</name>
<proteinExistence type="predicted"/>